<evidence type="ECO:0000313" key="1">
    <source>
        <dbReference type="EMBL" id="ROQ49136.1"/>
    </source>
</evidence>
<protein>
    <submittedName>
        <fullName evidence="1">Uncharacterized protein</fullName>
    </submittedName>
</protein>
<evidence type="ECO:0000313" key="2">
    <source>
        <dbReference type="Proteomes" id="UP000269115"/>
    </source>
</evidence>
<gene>
    <name evidence="1" type="ORF">EDF85_3447</name>
</gene>
<sequence length="264" mass="29182">MEVWNQLGRMRDLVDKCEGRTKSAGLSAIDHIVRAKALIEIDPQMACFRAICAEEEAATSLLASIKCHGYPQSELIHLYSHPNKAAVIIFVAAVIDWFYKRFIADSVHFGTPRLMFTDEPGREAIELLLPLLGTNKAVHPRPPLDVRVENGATLQSMIGESIQLKLKQTLASEIKGAISVKANQRNLLLYASDKDLPGVMAKPEQYVINQAAIVNALLTAVGMVDPWCKPKYPHSGLVKSAVLEFVRIMRAVDTSRKRNPGQAM</sequence>
<dbReference type="Proteomes" id="UP000269115">
    <property type="component" value="Unassembled WGS sequence"/>
</dbReference>
<dbReference type="AlphaFoldDB" id="A0A9X8EGV9"/>
<organism evidence="1 2">
    <name type="scientific">Pseudomonas putida</name>
    <name type="common">Arthrobacter siderocapsulatus</name>
    <dbReference type="NCBI Taxonomy" id="303"/>
    <lineage>
        <taxon>Bacteria</taxon>
        <taxon>Pseudomonadati</taxon>
        <taxon>Pseudomonadota</taxon>
        <taxon>Gammaproteobacteria</taxon>
        <taxon>Pseudomonadales</taxon>
        <taxon>Pseudomonadaceae</taxon>
        <taxon>Pseudomonas</taxon>
    </lineage>
</organism>
<comment type="caution">
    <text evidence="1">The sequence shown here is derived from an EMBL/GenBank/DDBJ whole genome shotgun (WGS) entry which is preliminary data.</text>
</comment>
<name>A0A9X8EGV9_PSEPU</name>
<dbReference type="RefSeq" id="WP_185061942.1">
    <property type="nucleotide sequence ID" value="NZ_RJUR01000014.1"/>
</dbReference>
<reference evidence="1 2" key="1">
    <citation type="submission" date="2018-11" db="EMBL/GenBank/DDBJ databases">
        <title>Genomic analyses of the natural microbiome of Caenorhabditis elegans.</title>
        <authorList>
            <person name="Samuel B."/>
        </authorList>
    </citation>
    <scope>NUCLEOTIDE SEQUENCE [LARGE SCALE GENOMIC DNA]</scope>
    <source>
        <strain evidence="1 2">BIGb0473</strain>
    </source>
</reference>
<accession>A0A9X8EGV9</accession>
<proteinExistence type="predicted"/>
<dbReference type="EMBL" id="RJUR01000014">
    <property type="protein sequence ID" value="ROQ49136.1"/>
    <property type="molecule type" value="Genomic_DNA"/>
</dbReference>